<dbReference type="KEGG" id="fes:HER31_09825"/>
<proteinExistence type="predicted"/>
<protein>
    <submittedName>
        <fullName evidence="1">Uncharacterized protein</fullName>
    </submittedName>
</protein>
<dbReference type="RefSeq" id="WP_168660409.1">
    <property type="nucleotide sequence ID" value="NZ_CP051180.1"/>
</dbReference>
<name>A0A6H1UE95_9GAMM</name>
<sequence>MTEENIGALIEGAYDAAIDGCWYEWLEQLRLQMGACGGFLAHMWGTTTLPIACGDDIHRNHLERYLSVRNNDPWYQTASNQHNRLVSVDEQLSQQRIQSNIEGLWLNLQSHFHIGSVLSNTSGESILTLHRRPQLGDFSPEQLESLSLLIEHLRSALALTQLLFEQVEQRLQQQGLLNAAIPQAVVRANGIPAYMNHAMKSYLSQATNIVLRQGRMETAEPMVNRLIQQAQLRACDERRRESRLPLDGLQLMLSPLDETVLANAALWQIQPHN</sequence>
<evidence type="ECO:0000313" key="2">
    <source>
        <dbReference type="Proteomes" id="UP000501602"/>
    </source>
</evidence>
<accession>A0A6H1UE95</accession>
<dbReference type="EMBL" id="CP051180">
    <property type="protein sequence ID" value="QIZ77148.1"/>
    <property type="molecule type" value="Genomic_DNA"/>
</dbReference>
<keyword evidence="2" id="KW-1185">Reference proteome</keyword>
<reference evidence="1 2" key="1">
    <citation type="submission" date="2020-04" db="EMBL/GenBank/DDBJ databases">
        <title>Ferrimonas sp. S7 isolated from sea water.</title>
        <authorList>
            <person name="Bae S.S."/>
            <person name="Baek K."/>
        </authorList>
    </citation>
    <scope>NUCLEOTIDE SEQUENCE [LARGE SCALE GENOMIC DNA]</scope>
    <source>
        <strain evidence="1 2">S7</strain>
    </source>
</reference>
<dbReference type="Proteomes" id="UP000501602">
    <property type="component" value="Chromosome"/>
</dbReference>
<dbReference type="AlphaFoldDB" id="A0A6H1UE95"/>
<gene>
    <name evidence="1" type="ORF">HER31_09825</name>
</gene>
<evidence type="ECO:0000313" key="1">
    <source>
        <dbReference type="EMBL" id="QIZ77148.1"/>
    </source>
</evidence>
<organism evidence="1 2">
    <name type="scientific">Ferrimonas lipolytica</name>
    <dbReference type="NCBI Taxonomy" id="2724191"/>
    <lineage>
        <taxon>Bacteria</taxon>
        <taxon>Pseudomonadati</taxon>
        <taxon>Pseudomonadota</taxon>
        <taxon>Gammaproteobacteria</taxon>
        <taxon>Alteromonadales</taxon>
        <taxon>Ferrimonadaceae</taxon>
        <taxon>Ferrimonas</taxon>
    </lineage>
</organism>